<feature type="transmembrane region" description="Helical" evidence="7">
    <location>
        <begin position="334"/>
        <end position="355"/>
    </location>
</feature>
<evidence type="ECO:0000256" key="5">
    <source>
        <dbReference type="ARBA" id="ARBA00022989"/>
    </source>
</evidence>
<feature type="transmembrane region" description="Helical" evidence="7">
    <location>
        <begin position="188"/>
        <end position="206"/>
    </location>
</feature>
<keyword evidence="3" id="KW-1003">Cell membrane</keyword>
<feature type="transmembrane region" description="Helical" evidence="7">
    <location>
        <begin position="451"/>
        <end position="475"/>
    </location>
</feature>
<dbReference type="Proteomes" id="UP001529338">
    <property type="component" value="Unassembled WGS sequence"/>
</dbReference>
<comment type="subcellular location">
    <subcellularLocation>
        <location evidence="1">Cell membrane</location>
        <topology evidence="1">Multi-pass membrane protein</topology>
    </subcellularLocation>
</comment>
<feature type="transmembrane region" description="Helical" evidence="7">
    <location>
        <begin position="301"/>
        <end position="322"/>
    </location>
</feature>
<gene>
    <name evidence="8" type="ORF">QRT04_11625</name>
</gene>
<dbReference type="CDD" id="cd13127">
    <property type="entry name" value="MATE_tuaB_like"/>
    <property type="match status" value="1"/>
</dbReference>
<comment type="caution">
    <text evidence="8">The sequence shown here is derived from an EMBL/GenBank/DDBJ whole genome shotgun (WGS) entry which is preliminary data.</text>
</comment>
<dbReference type="InterPro" id="IPR050833">
    <property type="entry name" value="Poly_Biosynth_Transport"/>
</dbReference>
<dbReference type="RefSeq" id="WP_289455416.1">
    <property type="nucleotide sequence ID" value="NZ_JAUCGQ010000001.1"/>
</dbReference>
<evidence type="ECO:0000256" key="3">
    <source>
        <dbReference type="ARBA" id="ARBA00022475"/>
    </source>
</evidence>
<feature type="transmembrane region" description="Helical" evidence="7">
    <location>
        <begin position="90"/>
        <end position="110"/>
    </location>
</feature>
<keyword evidence="5 7" id="KW-1133">Transmembrane helix</keyword>
<proteinExistence type="inferred from homology"/>
<evidence type="ECO:0000313" key="9">
    <source>
        <dbReference type="Proteomes" id="UP001529338"/>
    </source>
</evidence>
<evidence type="ECO:0000256" key="6">
    <source>
        <dbReference type="ARBA" id="ARBA00023136"/>
    </source>
</evidence>
<accession>A0ABT7SHA6</accession>
<evidence type="ECO:0000256" key="2">
    <source>
        <dbReference type="ARBA" id="ARBA00007430"/>
    </source>
</evidence>
<sequence>MSRGAAPERDTSNLASHAARGALSTGLGLSARLVIQTLSVVVLARVLEPRDYGLVAMVLAIVGIGDTLRDFGLSSAAIQAPDLSRAQRSNLFWTNTAIGLALGLAVLAIAEPVAAFYHQSELVPITRALAVTFLLNGMMTQLRADLVRSMRFQVVATIDVVAPGSALVLAVVLASLGAGYWALVAQQLVVAVVALIGCALAARWLPSRYDRTVPMRHLYRFGGNLLGSQLVGYLANNVDALTIGHRFGATPLGIYNRAFQLLMNPLNQVRAPSTTVALPVLARAGYSKEYDKIVRTGQLMLAYPVTLGLSVLAGVAVPTVDILLGDAWSQVPPILRFLAVAGIFQTLAYVGYWVYLSRGLTKQLLHYTLVSSAIRIVCVVGGSIWGVVGVAAGYALAPMLAWPLSLWWLNRVTRLPVRSLYGGAARVLVVGLAAGLGSGGTAWALRSAPSIVELVAGVAAGLAVAALVILAVPALRRDVPTVRSAVRAALRRPRRGASGHAGSSDATAAAPAVEAAVEAVVDALVAEPATVDLPDALPAAVLDDDVAERAADHAEPAVRVPAPDEHRHV</sequence>
<keyword evidence="6 7" id="KW-0472">Membrane</keyword>
<evidence type="ECO:0000256" key="7">
    <source>
        <dbReference type="SAM" id="Phobius"/>
    </source>
</evidence>
<dbReference type="PANTHER" id="PTHR30250:SF10">
    <property type="entry name" value="LIPOPOLYSACCHARIDE BIOSYNTHESIS PROTEIN WZXC"/>
    <property type="match status" value="1"/>
</dbReference>
<name>A0ABT7SHA6_9CELL</name>
<keyword evidence="4 7" id="KW-0812">Transmembrane</keyword>
<evidence type="ECO:0000313" key="8">
    <source>
        <dbReference type="EMBL" id="MDM7855578.1"/>
    </source>
</evidence>
<feature type="transmembrane region" description="Helical" evidence="7">
    <location>
        <begin position="391"/>
        <end position="409"/>
    </location>
</feature>
<dbReference type="Pfam" id="PF13440">
    <property type="entry name" value="Polysacc_synt_3"/>
    <property type="match status" value="1"/>
</dbReference>
<feature type="transmembrane region" description="Helical" evidence="7">
    <location>
        <begin position="160"/>
        <end position="182"/>
    </location>
</feature>
<evidence type="ECO:0000256" key="4">
    <source>
        <dbReference type="ARBA" id="ARBA00022692"/>
    </source>
</evidence>
<keyword evidence="9" id="KW-1185">Reference proteome</keyword>
<dbReference type="PANTHER" id="PTHR30250">
    <property type="entry name" value="PST FAMILY PREDICTED COLANIC ACID TRANSPORTER"/>
    <property type="match status" value="1"/>
</dbReference>
<comment type="similarity">
    <text evidence="2">Belongs to the polysaccharide synthase family.</text>
</comment>
<feature type="transmembrane region" description="Helical" evidence="7">
    <location>
        <begin position="421"/>
        <end position="445"/>
    </location>
</feature>
<reference evidence="8 9" key="1">
    <citation type="submission" date="2023-06" db="EMBL/GenBank/DDBJ databases">
        <title>Cellulomonas sp. MW4 Whole genome sequence.</title>
        <authorList>
            <person name="Park S."/>
        </authorList>
    </citation>
    <scope>NUCLEOTIDE SEQUENCE [LARGE SCALE GENOMIC DNA]</scope>
    <source>
        <strain evidence="8 9">MW4</strain>
    </source>
</reference>
<dbReference type="EMBL" id="JAUCGQ010000001">
    <property type="protein sequence ID" value="MDM7855578.1"/>
    <property type="molecule type" value="Genomic_DNA"/>
</dbReference>
<protein>
    <submittedName>
        <fullName evidence="8">Lipopolysaccharide biosynthesis protein</fullName>
    </submittedName>
</protein>
<feature type="transmembrane region" description="Helical" evidence="7">
    <location>
        <begin position="122"/>
        <end position="139"/>
    </location>
</feature>
<evidence type="ECO:0000256" key="1">
    <source>
        <dbReference type="ARBA" id="ARBA00004651"/>
    </source>
</evidence>
<feature type="transmembrane region" description="Helical" evidence="7">
    <location>
        <begin position="367"/>
        <end position="385"/>
    </location>
</feature>
<organism evidence="8 9">
    <name type="scientific">Cellulomonas alba</name>
    <dbReference type="NCBI Taxonomy" id="3053467"/>
    <lineage>
        <taxon>Bacteria</taxon>
        <taxon>Bacillati</taxon>
        <taxon>Actinomycetota</taxon>
        <taxon>Actinomycetes</taxon>
        <taxon>Micrococcales</taxon>
        <taxon>Cellulomonadaceae</taxon>
        <taxon>Cellulomonas</taxon>
    </lineage>
</organism>